<dbReference type="EMBL" id="PJQY01002188">
    <property type="protein sequence ID" value="PQP95794.1"/>
    <property type="molecule type" value="Genomic_DNA"/>
</dbReference>
<organism evidence="1 2">
    <name type="scientific">Prunus yedoensis var. nudiflora</name>
    <dbReference type="NCBI Taxonomy" id="2094558"/>
    <lineage>
        <taxon>Eukaryota</taxon>
        <taxon>Viridiplantae</taxon>
        <taxon>Streptophyta</taxon>
        <taxon>Embryophyta</taxon>
        <taxon>Tracheophyta</taxon>
        <taxon>Spermatophyta</taxon>
        <taxon>Magnoliopsida</taxon>
        <taxon>eudicotyledons</taxon>
        <taxon>Gunneridae</taxon>
        <taxon>Pentapetalae</taxon>
        <taxon>rosids</taxon>
        <taxon>fabids</taxon>
        <taxon>Rosales</taxon>
        <taxon>Rosaceae</taxon>
        <taxon>Amygdaloideae</taxon>
        <taxon>Amygdaleae</taxon>
        <taxon>Prunus</taxon>
    </lineage>
</organism>
<evidence type="ECO:0000313" key="2">
    <source>
        <dbReference type="Proteomes" id="UP000250321"/>
    </source>
</evidence>
<reference evidence="1 2" key="1">
    <citation type="submission" date="2018-02" db="EMBL/GenBank/DDBJ databases">
        <title>Draft genome of wild Prunus yedoensis var. nudiflora.</title>
        <authorList>
            <person name="Baek S."/>
            <person name="Kim J.-H."/>
            <person name="Choi K."/>
            <person name="Kim G.-B."/>
            <person name="Cho A."/>
            <person name="Jang H."/>
            <person name="Shin C.-H."/>
            <person name="Yu H.-J."/>
            <person name="Mun J.-H."/>
        </authorList>
    </citation>
    <scope>NUCLEOTIDE SEQUENCE [LARGE SCALE GENOMIC DNA]</scope>
    <source>
        <strain evidence="2">cv. Jeju island</strain>
        <tissue evidence="1">Leaf</tissue>
    </source>
</reference>
<dbReference type="Proteomes" id="UP000250321">
    <property type="component" value="Unassembled WGS sequence"/>
</dbReference>
<evidence type="ECO:0000313" key="1">
    <source>
        <dbReference type="EMBL" id="PQP95794.1"/>
    </source>
</evidence>
<gene>
    <name evidence="1" type="ORF">Pyn_04217</name>
</gene>
<accession>A0A314XMM1</accession>
<dbReference type="AlphaFoldDB" id="A0A314XMM1"/>
<sequence>MEFWPGWSLAERPPRFEELERPGFVGMRPGLGTEKYGRAQSLLRPRQLEEILENLGRIFEWELRPEFWYFRDRAAFGCGWARSKELGLASCGRMFSSLGGRKLQISWAGFLVGWRLDS</sequence>
<protein>
    <submittedName>
        <fullName evidence="1">Uncharacterized protein</fullName>
    </submittedName>
</protein>
<name>A0A314XMM1_PRUYE</name>
<comment type="caution">
    <text evidence="1">The sequence shown here is derived from an EMBL/GenBank/DDBJ whole genome shotgun (WGS) entry which is preliminary data.</text>
</comment>
<proteinExistence type="predicted"/>
<keyword evidence="2" id="KW-1185">Reference proteome</keyword>